<evidence type="ECO:0000313" key="4">
    <source>
        <dbReference type="EMBL" id="OBS22691.1"/>
    </source>
</evidence>
<evidence type="ECO:0000313" key="5">
    <source>
        <dbReference type="Proteomes" id="UP000091967"/>
    </source>
</evidence>
<evidence type="ECO:0000256" key="2">
    <source>
        <dbReference type="SAM" id="SignalP"/>
    </source>
</evidence>
<comment type="caution">
    <text evidence="4">The sequence shown here is derived from an EMBL/GenBank/DDBJ whole genome shotgun (WGS) entry which is preliminary data.</text>
</comment>
<keyword evidence="5" id="KW-1185">Reference proteome</keyword>
<accession>A0A1B8AQS5</accession>
<dbReference type="AlphaFoldDB" id="A0A1B8AQS5"/>
<sequence length="411" mass="45470">MARHFVHSLILTAVFSSLVDAGPCRPSYSSTLAVTVATTTKESTSVESLPTLSTSTIVESVTTASVTSPETTETTGSATSLEATTTTTSCSTQPFPWEISSSVTTTTSEEVIPTTTTTEAATTTAAEETYDCENNLKVPSPTKALCGADGYRLSYPPGARVLEYPAVGTVFDCYKSCMEKSNCVSFAYMENNFCELWNRPVGQTDGSDVGIKWYDTSCFCDTGIEPAPTCEDTNPIKNGGWDTGKFSPWEYYPEAEDREIVDFKIKAGGADGTGFRFQTGNFHFDKSMWLYQDLKACPGARFQCSFKWQWDKYYAIAQKDGTSLVPYVRIYQDNDSWAIVSEYPRSEADTQRWIESDSFYFTIPNDGETRIWYVASSPQGEWINTSTEPYSSNWVHRTNKLALDSLVCQPA</sequence>
<feature type="chain" id="PRO_5008603083" description="Apple domain-containing protein" evidence="2">
    <location>
        <begin position="22"/>
        <end position="411"/>
    </location>
</feature>
<feature type="signal peptide" evidence="2">
    <location>
        <begin position="1"/>
        <end position="21"/>
    </location>
</feature>
<dbReference type="Proteomes" id="UP000091967">
    <property type="component" value="Unassembled WGS sequence"/>
</dbReference>
<proteinExistence type="predicted"/>
<dbReference type="Gene3D" id="2.60.120.260">
    <property type="entry name" value="Galactose-binding domain-like"/>
    <property type="match status" value="1"/>
</dbReference>
<feature type="region of interest" description="Disordered" evidence="1">
    <location>
        <begin position="64"/>
        <end position="91"/>
    </location>
</feature>
<name>A0A1B8AQS5_FUSPO</name>
<dbReference type="OMA" id="GEWINTS"/>
<dbReference type="STRING" id="36050.A0A1B8AQS5"/>
<protein>
    <recommendedName>
        <fullName evidence="3">Apple domain-containing protein</fullName>
    </recommendedName>
</protein>
<reference evidence="4 5" key="1">
    <citation type="submission" date="2016-06" db="EMBL/GenBank/DDBJ databases">
        <title>Living apart together: crosstalk between the core and supernumerary genomes in a fungal plant pathogen.</title>
        <authorList>
            <person name="Vanheule A."/>
            <person name="Audenaert K."/>
            <person name="Warris S."/>
            <person name="Van De Geest H."/>
            <person name="Schijlen E."/>
            <person name="Hofte M."/>
            <person name="De Saeger S."/>
            <person name="Haesaert G."/>
            <person name="Waalwijk C."/>
            <person name="Van Der Lee T."/>
        </authorList>
    </citation>
    <scope>NUCLEOTIDE SEQUENCE [LARGE SCALE GENOMIC DNA]</scope>
    <source>
        <strain evidence="4 5">2516</strain>
    </source>
</reference>
<evidence type="ECO:0000256" key="1">
    <source>
        <dbReference type="SAM" id="MobiDB-lite"/>
    </source>
</evidence>
<organism evidence="4 5">
    <name type="scientific">Fusarium poae</name>
    <dbReference type="NCBI Taxonomy" id="36050"/>
    <lineage>
        <taxon>Eukaryota</taxon>
        <taxon>Fungi</taxon>
        <taxon>Dikarya</taxon>
        <taxon>Ascomycota</taxon>
        <taxon>Pezizomycotina</taxon>
        <taxon>Sordariomycetes</taxon>
        <taxon>Hypocreomycetidae</taxon>
        <taxon>Hypocreales</taxon>
        <taxon>Nectriaceae</taxon>
        <taxon>Fusarium</taxon>
    </lineage>
</organism>
<evidence type="ECO:0000259" key="3">
    <source>
        <dbReference type="PROSITE" id="PS50948"/>
    </source>
</evidence>
<dbReference type="PROSITE" id="PS50948">
    <property type="entry name" value="PAN"/>
    <property type="match status" value="1"/>
</dbReference>
<dbReference type="EMBL" id="LYXU01000003">
    <property type="protein sequence ID" value="OBS22691.1"/>
    <property type="molecule type" value="Genomic_DNA"/>
</dbReference>
<gene>
    <name evidence="4" type="ORF">FPOA_09023</name>
</gene>
<dbReference type="InterPro" id="IPR003609">
    <property type="entry name" value="Pan_app"/>
</dbReference>
<keyword evidence="2" id="KW-0732">Signal</keyword>
<feature type="domain" description="Apple" evidence="3">
    <location>
        <begin position="146"/>
        <end position="218"/>
    </location>
</feature>